<dbReference type="InterPro" id="IPR033932">
    <property type="entry name" value="YtcJ-like"/>
</dbReference>
<dbReference type="RefSeq" id="WP_273639007.1">
    <property type="nucleotide sequence ID" value="NZ_JAQQXP010000001.1"/>
</dbReference>
<dbReference type="PANTHER" id="PTHR22642:SF2">
    <property type="entry name" value="PROTEIN LONG AFTER FAR-RED 3"/>
    <property type="match status" value="1"/>
</dbReference>
<organism evidence="3 4">
    <name type="scientific">Alteromonas gilva</name>
    <dbReference type="NCBI Taxonomy" id="2987522"/>
    <lineage>
        <taxon>Bacteria</taxon>
        <taxon>Pseudomonadati</taxon>
        <taxon>Pseudomonadota</taxon>
        <taxon>Gammaproteobacteria</taxon>
        <taxon>Alteromonadales</taxon>
        <taxon>Alteromonadaceae</taxon>
        <taxon>Alteromonas/Salinimonas group</taxon>
        <taxon>Alteromonas</taxon>
    </lineage>
</organism>
<feature type="signal peptide" evidence="1">
    <location>
        <begin position="1"/>
        <end position="21"/>
    </location>
</feature>
<keyword evidence="1" id="KW-0732">Signal</keyword>
<dbReference type="InterPro" id="IPR013108">
    <property type="entry name" value="Amidohydro_3"/>
</dbReference>
<evidence type="ECO:0000313" key="3">
    <source>
        <dbReference type="EMBL" id="MDC8830249.1"/>
    </source>
</evidence>
<protein>
    <submittedName>
        <fullName evidence="3">Amidohydrolase</fullName>
    </submittedName>
</protein>
<sequence>MLKLKHALAMSVVLMSTPACQAENATPAAKTDSAASAAAISDSADLIFTNGHFYTTDGWAKSIAVDDGVIVAISKTENLTDLKSSTTKVIDLAGDTVFPGLHDMHIHAMGSGQKAQSCSWPQGSSAEVALATIGECVAKAEKGEWVQGGQWDSASFGQKPSRQMLDKLAPDNPVALTDISYHSLWVNSKALELAGITAETKTPEGGVIEKDENGQPTGILRETATGLVRMVIPPPSEEDKAEALKWAIDLISSYGITGFTDAGVSENELVTFTTLADRGDLKLRVRACQWGRGLVGVDSDEELDDALAKMRVNRNKFARDNIKPDCIKLALDGVPTDGHTAAMLEPYQGAHNDAGHGDKGITMIPQEKLNRILVKADNSGFTVKMHAAGDAAVRSAMDGIAATRKANGFSGNLHDIAHNSFVNMDDINRARDIAATFEMSPYIWFPNPIIPDIEKAVGKERMKRWTPVKDAIDAGALVVPGSDWAVVPSVNPWLGIETLVTRQKPGGGGEMLGAVERITLKQAIDLYTVNAAKQMGTRDKTGAIAVGMLADIIVLDRNPFDIPIYDVHNTQVKMSFIGGEKIYQQ</sequence>
<name>A0ABT5KZQ2_9ALTE</name>
<feature type="domain" description="Amidohydrolase 3" evidence="2">
    <location>
        <begin position="88"/>
        <end position="583"/>
    </location>
</feature>
<accession>A0ABT5KZQ2</accession>
<evidence type="ECO:0000313" key="4">
    <source>
        <dbReference type="Proteomes" id="UP001218788"/>
    </source>
</evidence>
<evidence type="ECO:0000256" key="1">
    <source>
        <dbReference type="SAM" id="SignalP"/>
    </source>
</evidence>
<dbReference type="CDD" id="cd01300">
    <property type="entry name" value="YtcJ_like"/>
    <property type="match status" value="1"/>
</dbReference>
<comment type="caution">
    <text evidence="3">The sequence shown here is derived from an EMBL/GenBank/DDBJ whole genome shotgun (WGS) entry which is preliminary data.</text>
</comment>
<dbReference type="PANTHER" id="PTHR22642">
    <property type="entry name" value="IMIDAZOLONEPROPIONASE"/>
    <property type="match status" value="1"/>
</dbReference>
<dbReference type="InterPro" id="IPR032466">
    <property type="entry name" value="Metal_Hydrolase"/>
</dbReference>
<keyword evidence="4" id="KW-1185">Reference proteome</keyword>
<dbReference type="Gene3D" id="3.20.20.140">
    <property type="entry name" value="Metal-dependent hydrolases"/>
    <property type="match status" value="1"/>
</dbReference>
<reference evidence="3 4" key="1">
    <citation type="submission" date="2022-10" db="EMBL/GenBank/DDBJ databases">
        <title>Alteromonas sp. chi3 Genome sequencing.</title>
        <authorList>
            <person name="Park S."/>
        </authorList>
    </citation>
    <scope>NUCLEOTIDE SEQUENCE [LARGE SCALE GENOMIC DNA]</scope>
    <source>
        <strain evidence="4">chi3</strain>
    </source>
</reference>
<dbReference type="InterPro" id="IPR011059">
    <property type="entry name" value="Metal-dep_hydrolase_composite"/>
</dbReference>
<dbReference type="SUPFAM" id="SSF51338">
    <property type="entry name" value="Composite domain of metallo-dependent hydrolases"/>
    <property type="match status" value="1"/>
</dbReference>
<dbReference type="Pfam" id="PF07969">
    <property type="entry name" value="Amidohydro_3"/>
    <property type="match status" value="1"/>
</dbReference>
<gene>
    <name evidence="3" type="ORF">OIK42_05675</name>
</gene>
<evidence type="ECO:0000259" key="2">
    <source>
        <dbReference type="Pfam" id="PF07969"/>
    </source>
</evidence>
<feature type="chain" id="PRO_5045369292" evidence="1">
    <location>
        <begin position="22"/>
        <end position="585"/>
    </location>
</feature>
<dbReference type="Gene3D" id="3.10.310.70">
    <property type="match status" value="1"/>
</dbReference>
<dbReference type="SUPFAM" id="SSF51556">
    <property type="entry name" value="Metallo-dependent hydrolases"/>
    <property type="match status" value="1"/>
</dbReference>
<dbReference type="Proteomes" id="UP001218788">
    <property type="component" value="Unassembled WGS sequence"/>
</dbReference>
<dbReference type="EMBL" id="JAQQXP010000001">
    <property type="protein sequence ID" value="MDC8830249.1"/>
    <property type="molecule type" value="Genomic_DNA"/>
</dbReference>
<dbReference type="Gene3D" id="2.30.40.10">
    <property type="entry name" value="Urease, subunit C, domain 1"/>
    <property type="match status" value="1"/>
</dbReference>
<proteinExistence type="predicted"/>